<evidence type="ECO:0000256" key="3">
    <source>
        <dbReference type="ARBA" id="ARBA00023136"/>
    </source>
</evidence>
<keyword evidence="8" id="KW-1185">Reference proteome</keyword>
<organism evidence="7 8">
    <name type="scientific">Echinococcus multilocularis</name>
    <name type="common">Fox tapeworm</name>
    <dbReference type="NCBI Taxonomy" id="6211"/>
    <lineage>
        <taxon>Eukaryota</taxon>
        <taxon>Metazoa</taxon>
        <taxon>Spiralia</taxon>
        <taxon>Lophotrochozoa</taxon>
        <taxon>Platyhelminthes</taxon>
        <taxon>Cestoda</taxon>
        <taxon>Eucestoda</taxon>
        <taxon>Cyclophyllidea</taxon>
        <taxon>Taeniidae</taxon>
        <taxon>Echinococcus</taxon>
    </lineage>
</organism>
<dbReference type="Proteomes" id="UP000017246">
    <property type="component" value="Unassembled WGS sequence"/>
</dbReference>
<name>A0A068YKH8_ECHMU</name>
<dbReference type="eggNOG" id="KOG1654">
    <property type="taxonomic scope" value="Eukaryota"/>
</dbReference>
<comment type="similarity">
    <text evidence="2 5">Belongs to the ATG8 family.</text>
</comment>
<keyword evidence="5" id="KW-0072">Autophagy</keyword>
<proteinExistence type="inferred from homology"/>
<dbReference type="AlphaFoldDB" id="A0A068YKH8"/>
<dbReference type="FunFam" id="3.10.20.90:FF:000396">
    <property type="entry name" value="GABARAPL2 isoform 2"/>
    <property type="match status" value="1"/>
</dbReference>
<gene>
    <name evidence="7" type="ORF">EmuJ_001158000</name>
</gene>
<accession>A0A068YKH8</accession>
<dbReference type="GO" id="GO:0006914">
    <property type="term" value="P:autophagy"/>
    <property type="evidence" value="ECO:0007669"/>
    <property type="project" value="UniProtKB-KW"/>
</dbReference>
<keyword evidence="3 6" id="KW-0472">Membrane</keyword>
<protein>
    <submittedName>
        <fullName evidence="7">Gamma aminobutyric acid receptor associated</fullName>
    </submittedName>
</protein>
<evidence type="ECO:0000313" key="7">
    <source>
        <dbReference type="EMBL" id="CDS43777.1"/>
    </source>
</evidence>
<comment type="subcellular location">
    <subcellularLocation>
        <location evidence="1">Membrane</location>
    </subcellularLocation>
</comment>
<sequence>MLNRKNCGTTQCHFDLEITFFSVPPPLLLRSLPSFCFGMKFNFKESRSFDERLSDATKIKRKYPDRIPVIVERHPGSQISDLDKHKFLVPNDITVAQFMWIIRKRLQLSPEKALFLFFDDYVPQTSWTMGQLYNERKKLLWWCLTLTLPPILLALVTQMTRHSLYWLLLHQCPSCISFSGVHYIVVDVTVVVPLFIHPNQTNSRNK</sequence>
<dbReference type="GO" id="GO:0016020">
    <property type="term" value="C:membrane"/>
    <property type="evidence" value="ECO:0007669"/>
    <property type="project" value="UniProtKB-SubCell"/>
</dbReference>
<keyword evidence="7" id="KW-0675">Receptor</keyword>
<evidence type="ECO:0000256" key="1">
    <source>
        <dbReference type="ARBA" id="ARBA00004370"/>
    </source>
</evidence>
<dbReference type="PANTHER" id="PTHR10969">
    <property type="entry name" value="MICROTUBULE-ASSOCIATED PROTEINS 1A/1B LIGHT CHAIN 3-RELATED"/>
    <property type="match status" value="1"/>
</dbReference>
<reference evidence="7" key="1">
    <citation type="journal article" date="2013" name="Nature">
        <title>The genomes of four tapeworm species reveal adaptations to parasitism.</title>
        <authorList>
            <person name="Tsai I.J."/>
            <person name="Zarowiecki M."/>
            <person name="Holroyd N."/>
            <person name="Garciarrubio A."/>
            <person name="Sanchez-Flores A."/>
            <person name="Brooks K.L."/>
            <person name="Tracey A."/>
            <person name="Bobes R.J."/>
            <person name="Fragoso G."/>
            <person name="Sciutto E."/>
            <person name="Aslett M."/>
            <person name="Beasley H."/>
            <person name="Bennett H.M."/>
            <person name="Cai J."/>
            <person name="Camicia F."/>
            <person name="Clark R."/>
            <person name="Cucher M."/>
            <person name="De Silva N."/>
            <person name="Day T.A."/>
            <person name="Deplazes P."/>
            <person name="Estrada K."/>
            <person name="Fernandez C."/>
            <person name="Holland P.W."/>
            <person name="Hou J."/>
            <person name="Hu S."/>
            <person name="Huckvale T."/>
            <person name="Hung S.S."/>
            <person name="Kamenetzky L."/>
            <person name="Keane J.A."/>
            <person name="Kiss F."/>
            <person name="Koziol U."/>
            <person name="Lambert O."/>
            <person name="Liu K."/>
            <person name="Luo X."/>
            <person name="Luo Y."/>
            <person name="Macchiaroli N."/>
            <person name="Nichol S."/>
            <person name="Paps J."/>
            <person name="Parkinson J."/>
            <person name="Pouchkina-Stantcheva N."/>
            <person name="Riddiford N."/>
            <person name="Rosenzvit M."/>
            <person name="Salinas G."/>
            <person name="Wasmuth J.D."/>
            <person name="Zamanian M."/>
            <person name="Zheng Y."/>
            <person name="Cai X."/>
            <person name="Soberon X."/>
            <person name="Olson P.D."/>
            <person name="Laclette J.P."/>
            <person name="Brehm K."/>
            <person name="Berriman M."/>
            <person name="Garciarrubio A."/>
            <person name="Bobes R.J."/>
            <person name="Fragoso G."/>
            <person name="Sanchez-Flores A."/>
            <person name="Estrada K."/>
            <person name="Cevallos M.A."/>
            <person name="Morett E."/>
            <person name="Gonzalez V."/>
            <person name="Portillo T."/>
            <person name="Ochoa-Leyva A."/>
            <person name="Jose M.V."/>
            <person name="Sciutto E."/>
            <person name="Landa A."/>
            <person name="Jimenez L."/>
            <person name="Valdes V."/>
            <person name="Carrero J.C."/>
            <person name="Larralde C."/>
            <person name="Morales-Montor J."/>
            <person name="Limon-Lason J."/>
            <person name="Soberon X."/>
            <person name="Laclette J.P."/>
        </authorList>
    </citation>
    <scope>NUCLEOTIDE SEQUENCE [LARGE SCALE GENOMIC DNA]</scope>
</reference>
<keyword evidence="6" id="KW-1133">Transmembrane helix</keyword>
<keyword evidence="4" id="KW-0449">Lipoprotein</keyword>
<evidence type="ECO:0000256" key="4">
    <source>
        <dbReference type="ARBA" id="ARBA00023288"/>
    </source>
</evidence>
<evidence type="ECO:0000313" key="8">
    <source>
        <dbReference type="Proteomes" id="UP000017246"/>
    </source>
</evidence>
<dbReference type="SUPFAM" id="SSF54236">
    <property type="entry name" value="Ubiquitin-like"/>
    <property type="match status" value="1"/>
</dbReference>
<dbReference type="EMBL" id="LN901743">
    <property type="protein sequence ID" value="CDS43777.1"/>
    <property type="molecule type" value="Genomic_DNA"/>
</dbReference>
<dbReference type="InterPro" id="IPR004241">
    <property type="entry name" value="Atg8-like"/>
</dbReference>
<dbReference type="OrthoDB" id="6738456at2759"/>
<evidence type="ECO:0000256" key="2">
    <source>
        <dbReference type="ARBA" id="ARBA00007293"/>
    </source>
</evidence>
<dbReference type="STRING" id="6211.A0A068YKH8"/>
<keyword evidence="6" id="KW-0812">Transmembrane</keyword>
<dbReference type="Gene3D" id="3.10.20.90">
    <property type="entry name" value="Phosphatidylinositol 3-kinase Catalytic Subunit, Chain A, domain 1"/>
    <property type="match status" value="1"/>
</dbReference>
<dbReference type="Pfam" id="PF02991">
    <property type="entry name" value="ATG8"/>
    <property type="match status" value="1"/>
</dbReference>
<reference evidence="7" key="2">
    <citation type="submission" date="2015-11" db="EMBL/GenBank/DDBJ databases">
        <authorList>
            <person name="Zhang Y."/>
            <person name="Guo Z."/>
        </authorList>
    </citation>
    <scope>NUCLEOTIDE SEQUENCE</scope>
</reference>
<evidence type="ECO:0000256" key="6">
    <source>
        <dbReference type="SAM" id="Phobius"/>
    </source>
</evidence>
<dbReference type="InterPro" id="IPR029071">
    <property type="entry name" value="Ubiquitin-like_domsf"/>
</dbReference>
<evidence type="ECO:0000256" key="5">
    <source>
        <dbReference type="RuleBase" id="RU004384"/>
    </source>
</evidence>
<feature type="transmembrane region" description="Helical" evidence="6">
    <location>
        <begin position="139"/>
        <end position="156"/>
    </location>
</feature>
<feature type="transmembrane region" description="Helical" evidence="6">
    <location>
        <begin position="176"/>
        <end position="196"/>
    </location>
</feature>